<dbReference type="EMBL" id="JACASE010000011">
    <property type="protein sequence ID" value="KAF6427806.1"/>
    <property type="molecule type" value="Genomic_DNA"/>
</dbReference>
<reference evidence="2 3" key="1">
    <citation type="journal article" date="2020" name="Nature">
        <title>Six reference-quality genomes reveal evolution of bat adaptations.</title>
        <authorList>
            <person name="Jebb D."/>
            <person name="Huang Z."/>
            <person name="Pippel M."/>
            <person name="Hughes G.M."/>
            <person name="Lavrichenko K."/>
            <person name="Devanna P."/>
            <person name="Winkler S."/>
            <person name="Jermiin L.S."/>
            <person name="Skirmuntt E.C."/>
            <person name="Katzourakis A."/>
            <person name="Burkitt-Gray L."/>
            <person name="Ray D.A."/>
            <person name="Sullivan K.A.M."/>
            <person name="Roscito J.G."/>
            <person name="Kirilenko B.M."/>
            <person name="Davalos L.M."/>
            <person name="Corthals A.P."/>
            <person name="Power M.L."/>
            <person name="Jones G."/>
            <person name="Ransome R.D."/>
            <person name="Dechmann D.K.N."/>
            <person name="Locatelli A.G."/>
            <person name="Puechmaille S.J."/>
            <person name="Fedrigo O."/>
            <person name="Jarvis E.D."/>
            <person name="Hiller M."/>
            <person name="Vernes S.C."/>
            <person name="Myers E.W."/>
            <person name="Teeling E.C."/>
        </authorList>
    </citation>
    <scope>NUCLEOTIDE SEQUENCE [LARGE SCALE GENOMIC DNA]</scope>
    <source>
        <strain evidence="2">MRouAeg1</strain>
        <tissue evidence="2">Muscle</tissue>
    </source>
</reference>
<keyword evidence="3" id="KW-1185">Reference proteome</keyword>
<evidence type="ECO:0000313" key="2">
    <source>
        <dbReference type="EMBL" id="KAF6427806.1"/>
    </source>
</evidence>
<accession>A0A7J8DXM9</accession>
<dbReference type="AlphaFoldDB" id="A0A7J8DXM9"/>
<protein>
    <submittedName>
        <fullName evidence="2">Uncharacterized protein</fullName>
    </submittedName>
</protein>
<gene>
    <name evidence="2" type="ORF">HJG63_008295</name>
</gene>
<feature type="compositionally biased region" description="Basic and acidic residues" evidence="1">
    <location>
        <begin position="196"/>
        <end position="209"/>
    </location>
</feature>
<feature type="region of interest" description="Disordered" evidence="1">
    <location>
        <begin position="145"/>
        <end position="209"/>
    </location>
</feature>
<organism evidence="2 3">
    <name type="scientific">Rousettus aegyptiacus</name>
    <name type="common">Egyptian fruit bat</name>
    <name type="synonym">Pteropus aegyptiacus</name>
    <dbReference type="NCBI Taxonomy" id="9407"/>
    <lineage>
        <taxon>Eukaryota</taxon>
        <taxon>Metazoa</taxon>
        <taxon>Chordata</taxon>
        <taxon>Craniata</taxon>
        <taxon>Vertebrata</taxon>
        <taxon>Euteleostomi</taxon>
        <taxon>Mammalia</taxon>
        <taxon>Eutheria</taxon>
        <taxon>Laurasiatheria</taxon>
        <taxon>Chiroptera</taxon>
        <taxon>Yinpterochiroptera</taxon>
        <taxon>Pteropodoidea</taxon>
        <taxon>Pteropodidae</taxon>
        <taxon>Rousettinae</taxon>
        <taxon>Rousettus</taxon>
    </lineage>
</organism>
<evidence type="ECO:0000313" key="3">
    <source>
        <dbReference type="Proteomes" id="UP000593571"/>
    </source>
</evidence>
<feature type="region of interest" description="Disordered" evidence="1">
    <location>
        <begin position="51"/>
        <end position="73"/>
    </location>
</feature>
<proteinExistence type="predicted"/>
<comment type="caution">
    <text evidence="2">The sequence shown here is derived from an EMBL/GenBank/DDBJ whole genome shotgun (WGS) entry which is preliminary data.</text>
</comment>
<sequence>MSLPSVVVTTSWDRAPRTSVMTPRHQMSVSLTCYCIDSLQDVVHSGDVLGSGADRAPRLPPQPAPRAPSSGSPGPLDLFLVPLSLDMPVLEGRGTSLILLVSFRFSSVLTPAIQIRQGCVTVCFLPFTPATPVPASTVHIQNVPREAPGRAGPAVGWPTAPCPRRRSGAPARGEGSWQRGTSRRTDSQSPAGRCSVTDDQKADAGRAAL</sequence>
<name>A0A7J8DXM9_ROUAE</name>
<evidence type="ECO:0000256" key="1">
    <source>
        <dbReference type="SAM" id="MobiDB-lite"/>
    </source>
</evidence>
<dbReference type="Proteomes" id="UP000593571">
    <property type="component" value="Unassembled WGS sequence"/>
</dbReference>